<proteinExistence type="predicted"/>
<evidence type="ECO:0000313" key="3">
    <source>
        <dbReference type="Proteomes" id="UP000002377"/>
    </source>
</evidence>
<dbReference type="AlphaFoldDB" id="D5XDI0"/>
<keyword evidence="1" id="KW-0812">Transmembrane</keyword>
<dbReference type="RefSeq" id="WP_013121716.1">
    <property type="nucleotide sequence ID" value="NC_014152.1"/>
</dbReference>
<gene>
    <name evidence="2" type="ordered locus">TherJR_2894</name>
</gene>
<feature type="transmembrane region" description="Helical" evidence="1">
    <location>
        <begin position="12"/>
        <end position="30"/>
    </location>
</feature>
<evidence type="ECO:0000313" key="2">
    <source>
        <dbReference type="EMBL" id="ADG83726.1"/>
    </source>
</evidence>
<dbReference type="HOGENOM" id="CLU_1554576_0_0_9"/>
<keyword evidence="1" id="KW-0472">Membrane</keyword>
<dbReference type="KEGG" id="tjr:TherJR_2894"/>
<organism evidence="2 3">
    <name type="scientific">Thermincola potens (strain JR)</name>
    <dbReference type="NCBI Taxonomy" id="635013"/>
    <lineage>
        <taxon>Bacteria</taxon>
        <taxon>Bacillati</taxon>
        <taxon>Bacillota</taxon>
        <taxon>Clostridia</taxon>
        <taxon>Eubacteriales</taxon>
        <taxon>Thermincolaceae</taxon>
        <taxon>Thermincola</taxon>
    </lineage>
</organism>
<feature type="transmembrane region" description="Helical" evidence="1">
    <location>
        <begin position="69"/>
        <end position="91"/>
    </location>
</feature>
<protein>
    <submittedName>
        <fullName evidence="2">ATP synthase I</fullName>
    </submittedName>
</protein>
<dbReference type="EMBL" id="CP002028">
    <property type="protein sequence ID" value="ADG83726.1"/>
    <property type="molecule type" value="Genomic_DNA"/>
</dbReference>
<feature type="transmembrane region" description="Helical" evidence="1">
    <location>
        <begin position="97"/>
        <end position="120"/>
    </location>
</feature>
<evidence type="ECO:0000256" key="1">
    <source>
        <dbReference type="SAM" id="Phobius"/>
    </source>
</evidence>
<reference evidence="2 3" key="1">
    <citation type="submission" date="2010-05" db="EMBL/GenBank/DDBJ databases">
        <title>Complete sequence of Thermincola sp. JR.</title>
        <authorList>
            <consortium name="US DOE Joint Genome Institute"/>
            <person name="Lucas S."/>
            <person name="Copeland A."/>
            <person name="Lapidus A."/>
            <person name="Cheng J.-F."/>
            <person name="Bruce D."/>
            <person name="Goodwin L."/>
            <person name="Pitluck S."/>
            <person name="Chertkov O."/>
            <person name="Detter J.C."/>
            <person name="Han C."/>
            <person name="Tapia R."/>
            <person name="Land M."/>
            <person name="Hauser L."/>
            <person name="Kyrpides N."/>
            <person name="Mikhailova N."/>
            <person name="Hazen T.C."/>
            <person name="Woyke T."/>
        </authorList>
    </citation>
    <scope>NUCLEOTIDE SEQUENCE [LARGE SCALE GENOMIC DNA]</scope>
    <source>
        <strain evidence="2 3">JR</strain>
    </source>
</reference>
<dbReference type="Proteomes" id="UP000002377">
    <property type="component" value="Chromosome"/>
</dbReference>
<keyword evidence="3" id="KW-1185">Reference proteome</keyword>
<sequence length="172" mass="19525">MAVDTPEVQRGITKWTFIIAIFIEGITYFAGFRSFAYGLAFGVGLMILNYRVVSIILNKAFKSALPDLAKVLSFAGYHIRFWIMVIIMYLVIPKAGFQFGVGSFFGILLPKVVMGVFVVINTKEEWWRNAAPADKAPLTGKKRDDGLRFPGLDFDERFKNQEFKEPDDKLKL</sequence>
<accession>D5XDI0</accession>
<feature type="transmembrane region" description="Helical" evidence="1">
    <location>
        <begin position="36"/>
        <end position="57"/>
    </location>
</feature>
<keyword evidence="1" id="KW-1133">Transmembrane helix</keyword>
<dbReference type="STRING" id="635013.TherJR_2894"/>
<name>D5XDI0_THEPJ</name>